<feature type="domain" description="VOC" evidence="1">
    <location>
        <begin position="11"/>
        <end position="136"/>
    </location>
</feature>
<sequence length="137" mass="14864">MNTNTSPASPRLGRLTPVLVVERVEPSIRFWIDRFGFTAANEVPGPDGSLVFASVEKDGIEVMVQTRASVIAERADAAGELDGHSIVLFIEVDDLDAIERAIGDAPVVKPRHRTFYGSHEIYVREPGGNVVGFAQFG</sequence>
<dbReference type="EMBL" id="BAAAEU010000006">
    <property type="protein sequence ID" value="GAA0711155.1"/>
    <property type="molecule type" value="Genomic_DNA"/>
</dbReference>
<keyword evidence="3" id="KW-1185">Reference proteome</keyword>
<proteinExistence type="predicted"/>
<evidence type="ECO:0000313" key="3">
    <source>
        <dbReference type="Proteomes" id="UP001501523"/>
    </source>
</evidence>
<dbReference type="InterPro" id="IPR004360">
    <property type="entry name" value="Glyas_Fos-R_dOase_dom"/>
</dbReference>
<gene>
    <name evidence="2" type="ORF">GCM10009105_12890</name>
</gene>
<evidence type="ECO:0000259" key="1">
    <source>
        <dbReference type="PROSITE" id="PS51819"/>
    </source>
</evidence>
<evidence type="ECO:0000313" key="2">
    <source>
        <dbReference type="EMBL" id="GAA0711155.1"/>
    </source>
</evidence>
<dbReference type="RefSeq" id="WP_343788357.1">
    <property type="nucleotide sequence ID" value="NZ_BAAAEU010000006.1"/>
</dbReference>
<dbReference type="Gene3D" id="3.10.180.10">
    <property type="entry name" value="2,3-Dihydroxybiphenyl 1,2-Dioxygenase, domain 1"/>
    <property type="match status" value="1"/>
</dbReference>
<organism evidence="2 3">
    <name type="scientific">Dokdonella soli</name>
    <dbReference type="NCBI Taxonomy" id="529810"/>
    <lineage>
        <taxon>Bacteria</taxon>
        <taxon>Pseudomonadati</taxon>
        <taxon>Pseudomonadota</taxon>
        <taxon>Gammaproteobacteria</taxon>
        <taxon>Lysobacterales</taxon>
        <taxon>Rhodanobacteraceae</taxon>
        <taxon>Dokdonella</taxon>
    </lineage>
</organism>
<accession>A0ABN1IFA5</accession>
<reference evidence="2 3" key="1">
    <citation type="journal article" date="2019" name="Int. J. Syst. Evol. Microbiol.">
        <title>The Global Catalogue of Microorganisms (GCM) 10K type strain sequencing project: providing services to taxonomists for standard genome sequencing and annotation.</title>
        <authorList>
            <consortium name="The Broad Institute Genomics Platform"/>
            <consortium name="The Broad Institute Genome Sequencing Center for Infectious Disease"/>
            <person name="Wu L."/>
            <person name="Ma J."/>
        </authorList>
    </citation>
    <scope>NUCLEOTIDE SEQUENCE [LARGE SCALE GENOMIC DNA]</scope>
    <source>
        <strain evidence="2 3">JCM 15421</strain>
    </source>
</reference>
<name>A0ABN1IFA5_9GAMM</name>
<dbReference type="SUPFAM" id="SSF54593">
    <property type="entry name" value="Glyoxalase/Bleomycin resistance protein/Dihydroxybiphenyl dioxygenase"/>
    <property type="match status" value="1"/>
</dbReference>
<comment type="caution">
    <text evidence="2">The sequence shown here is derived from an EMBL/GenBank/DDBJ whole genome shotgun (WGS) entry which is preliminary data.</text>
</comment>
<dbReference type="InterPro" id="IPR037523">
    <property type="entry name" value="VOC_core"/>
</dbReference>
<dbReference type="InterPro" id="IPR029068">
    <property type="entry name" value="Glyas_Bleomycin-R_OHBP_Dase"/>
</dbReference>
<protein>
    <recommendedName>
        <fullName evidence="1">VOC domain-containing protein</fullName>
    </recommendedName>
</protein>
<dbReference type="Pfam" id="PF00903">
    <property type="entry name" value="Glyoxalase"/>
    <property type="match status" value="1"/>
</dbReference>
<dbReference type="PROSITE" id="PS51819">
    <property type="entry name" value="VOC"/>
    <property type="match status" value="1"/>
</dbReference>
<dbReference type="Proteomes" id="UP001501523">
    <property type="component" value="Unassembled WGS sequence"/>
</dbReference>